<evidence type="ECO:0000256" key="3">
    <source>
        <dbReference type="ARBA" id="ARBA00022989"/>
    </source>
</evidence>
<feature type="region of interest" description="Disordered" evidence="6">
    <location>
        <begin position="368"/>
        <end position="388"/>
    </location>
</feature>
<feature type="transmembrane region" description="Helical" evidence="7">
    <location>
        <begin position="54"/>
        <end position="74"/>
    </location>
</feature>
<gene>
    <name evidence="9" type="ORF">F5Z01DRAFT_235374</name>
</gene>
<dbReference type="OrthoDB" id="3923077at2759"/>
<feature type="transmembrane region" description="Helical" evidence="7">
    <location>
        <begin position="253"/>
        <end position="272"/>
    </location>
</feature>
<name>A0A9P7ZHM4_9HYPO</name>
<evidence type="ECO:0000313" key="9">
    <source>
        <dbReference type="EMBL" id="KAG9252190.1"/>
    </source>
</evidence>
<dbReference type="PANTHER" id="PTHR33048:SF93">
    <property type="entry name" value="INTEGRAL MEMBRANE PROTEIN"/>
    <property type="match status" value="1"/>
</dbReference>
<organism evidence="9 10">
    <name type="scientific">Emericellopsis atlantica</name>
    <dbReference type="NCBI Taxonomy" id="2614577"/>
    <lineage>
        <taxon>Eukaryota</taxon>
        <taxon>Fungi</taxon>
        <taxon>Dikarya</taxon>
        <taxon>Ascomycota</taxon>
        <taxon>Pezizomycotina</taxon>
        <taxon>Sordariomycetes</taxon>
        <taxon>Hypocreomycetidae</taxon>
        <taxon>Hypocreales</taxon>
        <taxon>Bionectriaceae</taxon>
        <taxon>Emericellopsis</taxon>
    </lineage>
</organism>
<evidence type="ECO:0000256" key="5">
    <source>
        <dbReference type="ARBA" id="ARBA00038359"/>
    </source>
</evidence>
<feature type="transmembrane region" description="Helical" evidence="7">
    <location>
        <begin position="214"/>
        <end position="233"/>
    </location>
</feature>
<dbReference type="AlphaFoldDB" id="A0A9P7ZHM4"/>
<evidence type="ECO:0000256" key="7">
    <source>
        <dbReference type="SAM" id="Phobius"/>
    </source>
</evidence>
<feature type="transmembrane region" description="Helical" evidence="7">
    <location>
        <begin position="180"/>
        <end position="202"/>
    </location>
</feature>
<dbReference type="Pfam" id="PF20684">
    <property type="entry name" value="Fung_rhodopsin"/>
    <property type="match status" value="1"/>
</dbReference>
<evidence type="ECO:0000313" key="10">
    <source>
        <dbReference type="Proteomes" id="UP000887229"/>
    </source>
</evidence>
<accession>A0A9P7ZHM4</accession>
<evidence type="ECO:0000259" key="8">
    <source>
        <dbReference type="Pfam" id="PF20684"/>
    </source>
</evidence>
<keyword evidence="3 7" id="KW-1133">Transmembrane helix</keyword>
<dbReference type="InterPro" id="IPR052337">
    <property type="entry name" value="SAT4-like"/>
</dbReference>
<protein>
    <recommendedName>
        <fullName evidence="8">Rhodopsin domain-containing protein</fullName>
    </recommendedName>
</protein>
<keyword evidence="10" id="KW-1185">Reference proteome</keyword>
<comment type="subcellular location">
    <subcellularLocation>
        <location evidence="1">Membrane</location>
        <topology evidence="1">Multi-pass membrane protein</topology>
    </subcellularLocation>
</comment>
<feature type="domain" description="Rhodopsin" evidence="8">
    <location>
        <begin position="33"/>
        <end position="277"/>
    </location>
</feature>
<comment type="caution">
    <text evidence="9">The sequence shown here is derived from an EMBL/GenBank/DDBJ whole genome shotgun (WGS) entry which is preliminary data.</text>
</comment>
<proteinExistence type="inferred from homology"/>
<reference evidence="9" key="1">
    <citation type="journal article" date="2021" name="IMA Fungus">
        <title>Genomic characterization of three marine fungi, including Emericellopsis atlantica sp. nov. with signatures of a generalist lifestyle and marine biomass degradation.</title>
        <authorList>
            <person name="Hagestad O.C."/>
            <person name="Hou L."/>
            <person name="Andersen J.H."/>
            <person name="Hansen E.H."/>
            <person name="Altermark B."/>
            <person name="Li C."/>
            <person name="Kuhnert E."/>
            <person name="Cox R.J."/>
            <person name="Crous P.W."/>
            <person name="Spatafora J.W."/>
            <person name="Lail K."/>
            <person name="Amirebrahimi M."/>
            <person name="Lipzen A."/>
            <person name="Pangilinan J."/>
            <person name="Andreopoulos W."/>
            <person name="Hayes R.D."/>
            <person name="Ng V."/>
            <person name="Grigoriev I.V."/>
            <person name="Jackson S.A."/>
            <person name="Sutton T.D.S."/>
            <person name="Dobson A.D.W."/>
            <person name="Rama T."/>
        </authorList>
    </citation>
    <scope>NUCLEOTIDE SEQUENCE</scope>
    <source>
        <strain evidence="9">TS7</strain>
    </source>
</reference>
<feature type="transmembrane region" description="Helical" evidence="7">
    <location>
        <begin position="134"/>
        <end position="156"/>
    </location>
</feature>
<dbReference type="InterPro" id="IPR049326">
    <property type="entry name" value="Rhodopsin_dom_fungi"/>
</dbReference>
<evidence type="ECO:0000256" key="6">
    <source>
        <dbReference type="SAM" id="MobiDB-lite"/>
    </source>
</evidence>
<dbReference type="EMBL" id="MU251263">
    <property type="protein sequence ID" value="KAG9252190.1"/>
    <property type="molecule type" value="Genomic_DNA"/>
</dbReference>
<sequence>MEQSPKPGIGGLAPSMLGILWSLTGITLIFVLLRLYTRIKIVQSYGLDDHFFNASFVTFVVYDIMMTISSTYGFGRDMDDIINDLGPVAGMEAITKAILYSAIGQTVLVVGTVLSKTSLALFLLRLVTTRRSQIAIWVPDFFLATAVVASLFVFWFSCQPVAYLWDRRLDGKCTIDPGPIATYAGGWSVVLDIWYAAFPWFLLWKLNMPRKEKWLIAVSMSLGVFAAACGIKRAIELKNLGSPNYLKDVVGIIIWHAAELCTTMVCIGIPVCRPLYMRWLEGWVSTKESGDSNSLRGGWKKDNGDDSGNSDGVFAMHTIGGSGFKGQKATRDGHGVKVTTEDVDWREDLGPSKERTISVGAAGYLNSSHDSILRPEPGTGDNEDRGPSRIEVRTDFHVEVVGATGRQIG</sequence>
<evidence type="ECO:0000256" key="1">
    <source>
        <dbReference type="ARBA" id="ARBA00004141"/>
    </source>
</evidence>
<comment type="similarity">
    <text evidence="5">Belongs to the SAT4 family.</text>
</comment>
<dbReference type="PANTHER" id="PTHR33048">
    <property type="entry name" value="PTH11-LIKE INTEGRAL MEMBRANE PROTEIN (AFU_ORTHOLOGUE AFUA_5G11245)"/>
    <property type="match status" value="1"/>
</dbReference>
<dbReference type="Proteomes" id="UP000887229">
    <property type="component" value="Unassembled WGS sequence"/>
</dbReference>
<dbReference type="GO" id="GO:0016020">
    <property type="term" value="C:membrane"/>
    <property type="evidence" value="ECO:0007669"/>
    <property type="project" value="UniProtKB-SubCell"/>
</dbReference>
<keyword evidence="2 7" id="KW-0812">Transmembrane</keyword>
<evidence type="ECO:0000256" key="4">
    <source>
        <dbReference type="ARBA" id="ARBA00023136"/>
    </source>
</evidence>
<dbReference type="GeneID" id="70289258"/>
<keyword evidence="4 7" id="KW-0472">Membrane</keyword>
<feature type="transmembrane region" description="Helical" evidence="7">
    <location>
        <begin position="12"/>
        <end position="33"/>
    </location>
</feature>
<dbReference type="RefSeq" id="XP_046116114.1">
    <property type="nucleotide sequence ID" value="XM_046258355.1"/>
</dbReference>
<evidence type="ECO:0000256" key="2">
    <source>
        <dbReference type="ARBA" id="ARBA00022692"/>
    </source>
</evidence>
<feature type="region of interest" description="Disordered" evidence="6">
    <location>
        <begin position="287"/>
        <end position="307"/>
    </location>
</feature>